<reference evidence="1 2" key="1">
    <citation type="submission" date="2009-10" db="EMBL/GenBank/DDBJ databases">
        <authorList>
            <person name="Weinstock G."/>
            <person name="Sodergren E."/>
            <person name="Clifton S."/>
            <person name="Fulton L."/>
            <person name="Fulton B."/>
            <person name="Courtney L."/>
            <person name="Fronick C."/>
            <person name="Harrison M."/>
            <person name="Strong C."/>
            <person name="Farmer C."/>
            <person name="Delahaunty K."/>
            <person name="Markovic C."/>
            <person name="Hall O."/>
            <person name="Minx P."/>
            <person name="Tomlinson C."/>
            <person name="Mitreva M."/>
            <person name="Nelson J."/>
            <person name="Hou S."/>
            <person name="Wollam A."/>
            <person name="Pepin K.H."/>
            <person name="Johnson M."/>
            <person name="Bhonagiri V."/>
            <person name="Nash W.E."/>
            <person name="Warren W."/>
            <person name="Chinwalla A."/>
            <person name="Mardis E.R."/>
            <person name="Wilson R.K."/>
        </authorList>
    </citation>
    <scope>NUCLEOTIDE SEQUENCE [LARGE SCALE GENOMIC DNA]</scope>
    <source>
        <strain evidence="1 2">ATCC 23970</strain>
    </source>
</reference>
<gene>
    <name evidence="1" type="ORF">NEILACOT_04005</name>
</gene>
<sequence length="102" mass="11660">MQRCANGKTGLNEKFFRLSNDKSCKTVLQPRFRQRGFRAGRYNSVCCAIDDGRFGMTADKPARPGGCCKKVARWENNKKLHKNVCRTVCEYINVGRPARRLC</sequence>
<dbReference type="EMBL" id="ACEQ02000010">
    <property type="protein sequence ID" value="EEZ75933.1"/>
    <property type="molecule type" value="Genomic_DNA"/>
</dbReference>
<proteinExistence type="predicted"/>
<accession>D0W900</accession>
<organism evidence="1 2">
    <name type="scientific">Neisseria lactamica ATCC 23970</name>
    <dbReference type="NCBI Taxonomy" id="546265"/>
    <lineage>
        <taxon>Bacteria</taxon>
        <taxon>Pseudomonadati</taxon>
        <taxon>Pseudomonadota</taxon>
        <taxon>Betaproteobacteria</taxon>
        <taxon>Neisseriales</taxon>
        <taxon>Neisseriaceae</taxon>
        <taxon>Neisseria</taxon>
    </lineage>
</organism>
<dbReference type="AlphaFoldDB" id="D0W900"/>
<name>D0W900_NEILA</name>
<dbReference type="Proteomes" id="UP000003843">
    <property type="component" value="Unassembled WGS sequence"/>
</dbReference>
<protein>
    <submittedName>
        <fullName evidence="1">Uncharacterized protein</fullName>
    </submittedName>
</protein>
<evidence type="ECO:0000313" key="1">
    <source>
        <dbReference type="EMBL" id="EEZ75933.1"/>
    </source>
</evidence>
<evidence type="ECO:0000313" key="2">
    <source>
        <dbReference type="Proteomes" id="UP000003843"/>
    </source>
</evidence>
<comment type="caution">
    <text evidence="1">The sequence shown here is derived from an EMBL/GenBank/DDBJ whole genome shotgun (WGS) entry which is preliminary data.</text>
</comment>